<dbReference type="AlphaFoldDB" id="A0A4V4ND09"/>
<dbReference type="GO" id="GO:0006633">
    <property type="term" value="P:fatty acid biosynthetic process"/>
    <property type="evidence" value="ECO:0007669"/>
    <property type="project" value="TreeGrafter"/>
</dbReference>
<dbReference type="SUPFAM" id="SSF47336">
    <property type="entry name" value="ACP-like"/>
    <property type="match status" value="1"/>
</dbReference>
<dbReference type="SUPFAM" id="SSF51735">
    <property type="entry name" value="NAD(P)-binding Rossmann-fold domains"/>
    <property type="match status" value="2"/>
</dbReference>
<dbReference type="SMART" id="SM00829">
    <property type="entry name" value="PKS_ER"/>
    <property type="match status" value="1"/>
</dbReference>
<name>A0A4V4ND09_9PEZI</name>
<keyword evidence="2" id="KW-0597">Phosphoprotein</keyword>
<dbReference type="CDD" id="cd05195">
    <property type="entry name" value="enoyl_red"/>
    <property type="match status" value="1"/>
</dbReference>
<dbReference type="PROSITE" id="PS00012">
    <property type="entry name" value="PHOSPHOPANTETHEINE"/>
    <property type="match status" value="1"/>
</dbReference>
<dbReference type="SMART" id="SM00823">
    <property type="entry name" value="PKS_PP"/>
    <property type="match status" value="1"/>
</dbReference>
<dbReference type="PANTHER" id="PTHR43775:SF37">
    <property type="entry name" value="SI:DKEY-61P9.11"/>
    <property type="match status" value="1"/>
</dbReference>
<dbReference type="Pfam" id="PF00550">
    <property type="entry name" value="PP-binding"/>
    <property type="match status" value="1"/>
</dbReference>
<dbReference type="InterPro" id="IPR036291">
    <property type="entry name" value="NAD(P)-bd_dom_sf"/>
</dbReference>
<dbReference type="SUPFAM" id="SSF50129">
    <property type="entry name" value="GroES-like"/>
    <property type="match status" value="1"/>
</dbReference>
<keyword evidence="3" id="KW-0560">Oxidoreductase</keyword>
<keyword evidence="1" id="KW-0596">Phosphopantetheine</keyword>
<dbReference type="InterPro" id="IPR057326">
    <property type="entry name" value="KR_dom"/>
</dbReference>
<dbReference type="InterPro" id="IPR006162">
    <property type="entry name" value="Ppantetheine_attach_site"/>
</dbReference>
<dbReference type="InterPro" id="IPR020843">
    <property type="entry name" value="ER"/>
</dbReference>
<dbReference type="SMART" id="SM00822">
    <property type="entry name" value="PKS_KR"/>
    <property type="match status" value="1"/>
</dbReference>
<dbReference type="Gene3D" id="1.10.1200.10">
    <property type="entry name" value="ACP-like"/>
    <property type="match status" value="1"/>
</dbReference>
<dbReference type="InterPro" id="IPR011032">
    <property type="entry name" value="GroES-like_sf"/>
</dbReference>
<dbReference type="InterPro" id="IPR036736">
    <property type="entry name" value="ACP-like_sf"/>
</dbReference>
<dbReference type="PANTHER" id="PTHR43775">
    <property type="entry name" value="FATTY ACID SYNTHASE"/>
    <property type="match status" value="1"/>
</dbReference>
<evidence type="ECO:0000256" key="3">
    <source>
        <dbReference type="ARBA" id="ARBA00023002"/>
    </source>
</evidence>
<dbReference type="OrthoDB" id="329835at2759"/>
<comment type="caution">
    <text evidence="7">The sequence shown here is derived from an EMBL/GenBank/DDBJ whole genome shotgun (WGS) entry which is preliminary data.</text>
</comment>
<feature type="compositionally biased region" description="Low complexity" evidence="5">
    <location>
        <begin position="238"/>
        <end position="252"/>
    </location>
</feature>
<evidence type="ECO:0000313" key="8">
    <source>
        <dbReference type="Proteomes" id="UP000305883"/>
    </source>
</evidence>
<protein>
    <submittedName>
        <fullName evidence="7">Highly reducing polyketide synthase cla2</fullName>
    </submittedName>
</protein>
<reference evidence="7 8" key="1">
    <citation type="journal article" date="2019" name="Genome Biol. Evol.">
        <title>Genomic Plasticity Mediated by Transposable Elements in the Plant Pathogenic Fungus Colletotrichum higginsianum.</title>
        <authorList>
            <person name="Tsushima A."/>
            <person name="Gan P."/>
            <person name="Kumakura N."/>
            <person name="Narusaka M."/>
            <person name="Takano Y."/>
            <person name="Narusaka Y."/>
            <person name="Shirasu K."/>
        </authorList>
    </citation>
    <scope>NUCLEOTIDE SEQUENCE [LARGE SCALE GENOMIC DNA]</scope>
    <source>
        <strain evidence="7 8">MAFF305635-RFP</strain>
    </source>
</reference>
<dbReference type="GO" id="GO:0031177">
    <property type="term" value="F:phosphopantetheine binding"/>
    <property type="evidence" value="ECO:0007669"/>
    <property type="project" value="InterPro"/>
</dbReference>
<gene>
    <name evidence="7" type="ORF">CH35J_003681</name>
</gene>
<dbReference type="Pfam" id="PF08659">
    <property type="entry name" value="KR"/>
    <property type="match status" value="1"/>
</dbReference>
<evidence type="ECO:0000256" key="5">
    <source>
        <dbReference type="SAM" id="MobiDB-lite"/>
    </source>
</evidence>
<proteinExistence type="predicted"/>
<dbReference type="InterPro" id="IPR050091">
    <property type="entry name" value="PKS_NRPS_Biosynth_Enz"/>
</dbReference>
<dbReference type="GO" id="GO:0044550">
    <property type="term" value="P:secondary metabolite biosynthetic process"/>
    <property type="evidence" value="ECO:0007669"/>
    <property type="project" value="TreeGrafter"/>
</dbReference>
<evidence type="ECO:0000259" key="6">
    <source>
        <dbReference type="PROSITE" id="PS50075"/>
    </source>
</evidence>
<evidence type="ECO:0000256" key="4">
    <source>
        <dbReference type="ARBA" id="ARBA00023268"/>
    </source>
</evidence>
<evidence type="ECO:0000256" key="2">
    <source>
        <dbReference type="ARBA" id="ARBA00022553"/>
    </source>
</evidence>
<organism evidence="7 8">
    <name type="scientific">Colletotrichum higginsianum</name>
    <dbReference type="NCBI Taxonomy" id="80884"/>
    <lineage>
        <taxon>Eukaryota</taxon>
        <taxon>Fungi</taxon>
        <taxon>Dikarya</taxon>
        <taxon>Ascomycota</taxon>
        <taxon>Pezizomycotina</taxon>
        <taxon>Sordariomycetes</taxon>
        <taxon>Hypocreomycetidae</taxon>
        <taxon>Glomerellales</taxon>
        <taxon>Glomerellaceae</taxon>
        <taxon>Colletotrichum</taxon>
        <taxon>Colletotrichum destructivum species complex</taxon>
    </lineage>
</organism>
<feature type="domain" description="Carrier" evidence="6">
    <location>
        <begin position="809"/>
        <end position="887"/>
    </location>
</feature>
<evidence type="ECO:0000313" key="7">
    <source>
        <dbReference type="EMBL" id="TID02204.1"/>
    </source>
</evidence>
<dbReference type="Proteomes" id="UP000305883">
    <property type="component" value="Unassembled WGS sequence"/>
</dbReference>
<dbReference type="GO" id="GO:0016491">
    <property type="term" value="F:oxidoreductase activity"/>
    <property type="evidence" value="ECO:0007669"/>
    <property type="project" value="UniProtKB-KW"/>
</dbReference>
<dbReference type="InterPro" id="IPR013968">
    <property type="entry name" value="PKS_KR"/>
</dbReference>
<feature type="region of interest" description="Disordered" evidence="5">
    <location>
        <begin position="230"/>
        <end position="252"/>
    </location>
</feature>
<dbReference type="PROSITE" id="PS50075">
    <property type="entry name" value="CARRIER"/>
    <property type="match status" value="1"/>
</dbReference>
<dbReference type="GO" id="GO:0004312">
    <property type="term" value="F:fatty acid synthase activity"/>
    <property type="evidence" value="ECO:0007669"/>
    <property type="project" value="TreeGrafter"/>
</dbReference>
<dbReference type="EMBL" id="MWPZ01000003">
    <property type="protein sequence ID" value="TID02204.1"/>
    <property type="molecule type" value="Genomic_DNA"/>
</dbReference>
<dbReference type="Gene3D" id="3.90.180.10">
    <property type="entry name" value="Medium-chain alcohol dehydrogenases, catalytic domain"/>
    <property type="match status" value="1"/>
</dbReference>
<dbReference type="Gene3D" id="3.40.50.720">
    <property type="entry name" value="NAD(P)-binding Rossmann-like Domain"/>
    <property type="match status" value="2"/>
</dbReference>
<dbReference type="InterPro" id="IPR009081">
    <property type="entry name" value="PP-bd_ACP"/>
</dbReference>
<accession>A0A4V4ND09</accession>
<dbReference type="InterPro" id="IPR020806">
    <property type="entry name" value="PKS_PP-bd"/>
</dbReference>
<sequence length="907" mass="98074">MGNFSGWWLGEEDGRVEERYLAPQEWDRVLRDAGFAGLDVIHSDEQFNNNMTAMPLQPWSHESKPRPVILLLPAATRDKDGLDISVLKDALCARGREVGVCHAGNLPPAGTDVIFLLDVAGEPFFQGLDEARLHWFQRLLTSLADDKACVLWVTGAAQLGCSDPRYGMTLGVARTVRSELDLDLATSCLAAAAAAAASGDGLKPKYEWAAGADGVLQVGRFQWTSVNRKLGRGDEPASEASEASEGTSSQAAPRKLVVGKPGLLNSLHWVRTEAGTGRPPAAGMVRVAVRAVGLNFKDVLISMAIVDGLGCECSGVVGLRPGDRVMVMGIGTFSTSFECLEMACAKIPDHLAFSEAATMSTVYGTAIYSLINKAGLEKGQSVLIHSACGGVGIDLSQSPKESKKILTYNTRYSLVVTDPTTNPALTGLSMGERTGSRVLQWTLFAQIFCTAGSEDKVRHLVNECGIPRDRIFHSRSVGFLQDVKKATGGRGVDVALNFPSGELLHVSWEWASPRTSWSAADWAGWDKRLLCGWPRLALPRASGIHLGLVFIFLSRSASPEAHEQFLGELQAMGCNPVLVAGSVTVKEDVRRAVRAASHHIGGIINMSMVLNDIRLLDMPFSDWPATVEPKVLGTWNLHEVLEEEDSQRDVEFFLLFSSYSGLVGHWGQSNYAAANTFLDAFTQYRISKGLPSATVDGGIMEDIGYVSRNANVLVHFHKTSTHAAKVSGISGGFVNKLQIGLGVRSTQPLDVPENRTVWKNDVWMAAYRNTEAGEGGAAGKSTGNSGLEEFLASTARDPAVLDADATADFLAREVDRTLYGFMLRDTGDEDIAALDVSQSLKDIGVDSLVGIELRNWFRQALSLEVMVLQMMEAPSLLALGARMTQMLREKFTGHAEANQEYLATKMP</sequence>
<keyword evidence="4" id="KW-0511">Multifunctional enzyme</keyword>
<evidence type="ECO:0000256" key="1">
    <source>
        <dbReference type="ARBA" id="ARBA00022450"/>
    </source>
</evidence>